<keyword evidence="9" id="KW-1185">Reference proteome</keyword>
<dbReference type="InterPro" id="IPR036282">
    <property type="entry name" value="Glutathione-S-Trfase_C_sf"/>
</dbReference>
<organism evidence="8 9">
    <name type="scientific">Mytilus galloprovincialis</name>
    <name type="common">Mediterranean mussel</name>
    <dbReference type="NCBI Taxonomy" id="29158"/>
    <lineage>
        <taxon>Eukaryota</taxon>
        <taxon>Metazoa</taxon>
        <taxon>Spiralia</taxon>
        <taxon>Lophotrochozoa</taxon>
        <taxon>Mollusca</taxon>
        <taxon>Bivalvia</taxon>
        <taxon>Autobranchia</taxon>
        <taxon>Pteriomorphia</taxon>
        <taxon>Mytilida</taxon>
        <taxon>Mytiloidea</taxon>
        <taxon>Mytilidae</taxon>
        <taxon>Mytilinae</taxon>
        <taxon>Mytilus</taxon>
    </lineage>
</organism>
<dbReference type="InterPro" id="IPR051369">
    <property type="entry name" value="GST_Theta"/>
</dbReference>
<dbReference type="SUPFAM" id="SSF52833">
    <property type="entry name" value="Thioredoxin-like"/>
    <property type="match status" value="1"/>
</dbReference>
<protein>
    <submittedName>
        <fullName evidence="8">Glutathione S-transferase</fullName>
        <ecNumber evidence="8">2.5.1.18</ecNumber>
    </submittedName>
</protein>
<dbReference type="SFLD" id="SFLDS00019">
    <property type="entry name" value="Glutathione_Transferase_(cytos"/>
    <property type="match status" value="1"/>
</dbReference>
<dbReference type="GO" id="GO:0004364">
    <property type="term" value="F:glutathione transferase activity"/>
    <property type="evidence" value="ECO:0007669"/>
    <property type="project" value="UniProtKB-EC"/>
</dbReference>
<proteinExistence type="inferred from homology"/>
<comment type="similarity">
    <text evidence="2">Belongs to the GST superfamily. Theta family.</text>
</comment>
<keyword evidence="3" id="KW-0963">Cytoplasm</keyword>
<dbReference type="PROSITE" id="PS50404">
    <property type="entry name" value="GST_NTER"/>
    <property type="match status" value="1"/>
</dbReference>
<dbReference type="PANTHER" id="PTHR43917:SF8">
    <property type="entry name" value="GH16740P-RELATED"/>
    <property type="match status" value="1"/>
</dbReference>
<dbReference type="CDD" id="cd03050">
    <property type="entry name" value="GST_N_Theta"/>
    <property type="match status" value="1"/>
</dbReference>
<reference evidence="8" key="1">
    <citation type="submission" date="2018-11" db="EMBL/GenBank/DDBJ databases">
        <authorList>
            <person name="Alioto T."/>
            <person name="Alioto T."/>
        </authorList>
    </citation>
    <scope>NUCLEOTIDE SEQUENCE</scope>
</reference>
<evidence type="ECO:0000256" key="3">
    <source>
        <dbReference type="ARBA" id="ARBA00022490"/>
    </source>
</evidence>
<dbReference type="InterPro" id="IPR004046">
    <property type="entry name" value="GST_C"/>
</dbReference>
<dbReference type="PANTHER" id="PTHR43917">
    <property type="match status" value="1"/>
</dbReference>
<dbReference type="InterPro" id="IPR036249">
    <property type="entry name" value="Thioredoxin-like_sf"/>
</dbReference>
<evidence type="ECO:0000256" key="2">
    <source>
        <dbReference type="ARBA" id="ARBA00009899"/>
    </source>
</evidence>
<dbReference type="FunFam" id="3.40.30.10:FF:000176">
    <property type="entry name" value="Glutathione S-transferase theta-1"/>
    <property type="match status" value="1"/>
</dbReference>
<name>A0A8B6ELX0_MYTGA</name>
<dbReference type="EMBL" id="UYJE01005295">
    <property type="protein sequence ID" value="VDI36022.1"/>
    <property type="molecule type" value="Genomic_DNA"/>
</dbReference>
<dbReference type="InterPro" id="IPR040077">
    <property type="entry name" value="GST_C_Theta"/>
</dbReference>
<dbReference type="AlphaFoldDB" id="A0A8B6ELX0"/>
<dbReference type="Gene3D" id="3.40.30.10">
    <property type="entry name" value="Glutaredoxin"/>
    <property type="match status" value="1"/>
</dbReference>
<dbReference type="InterPro" id="IPR040075">
    <property type="entry name" value="GST_N_Theta"/>
</dbReference>
<evidence type="ECO:0000256" key="4">
    <source>
        <dbReference type="ARBA" id="ARBA00022679"/>
    </source>
</evidence>
<dbReference type="GO" id="GO:0006749">
    <property type="term" value="P:glutathione metabolic process"/>
    <property type="evidence" value="ECO:0007669"/>
    <property type="project" value="TreeGrafter"/>
</dbReference>
<feature type="domain" description="GST N-terminal" evidence="6">
    <location>
        <begin position="1"/>
        <end position="82"/>
    </location>
</feature>
<sequence length="232" mass="27748">MVLRYFYDLMSQPSRAVYIFLKINKIPFEPKAVALRKGEHYSDEYKKVNPFSLVPVLDDNGFILTESVAILKYLVAKYNLPEHWYPKTNLQAQARVDEYMNWQHWNTRLKSAYLFRNLLIEPKALSRPVDWDKVEQFRTEVKKTVKFLENVWLKDQPFLCGQEISVADILGICELIQLYAVNEEYLYEENSVVKAWMDRVKERLQPHFDEAHKLTYRTREMYPMIKEQLAKL</sequence>
<dbReference type="SFLD" id="SFLDG00358">
    <property type="entry name" value="Main_(cytGST)"/>
    <property type="match status" value="1"/>
</dbReference>
<dbReference type="GO" id="GO:0005737">
    <property type="term" value="C:cytoplasm"/>
    <property type="evidence" value="ECO:0007669"/>
    <property type="project" value="UniProtKB-SubCell"/>
</dbReference>
<comment type="catalytic activity">
    <reaction evidence="5">
        <text>RX + glutathione = an S-substituted glutathione + a halide anion + H(+)</text>
        <dbReference type="Rhea" id="RHEA:16437"/>
        <dbReference type="ChEBI" id="CHEBI:15378"/>
        <dbReference type="ChEBI" id="CHEBI:16042"/>
        <dbReference type="ChEBI" id="CHEBI:17792"/>
        <dbReference type="ChEBI" id="CHEBI:57925"/>
        <dbReference type="ChEBI" id="CHEBI:90779"/>
        <dbReference type="EC" id="2.5.1.18"/>
    </reaction>
</comment>
<dbReference type="FunFam" id="1.20.1050.10:FF:000039">
    <property type="entry name" value="Glutathione S-transferase theta-1"/>
    <property type="match status" value="1"/>
</dbReference>
<dbReference type="SUPFAM" id="SSF47616">
    <property type="entry name" value="GST C-terminal domain-like"/>
    <property type="match status" value="1"/>
</dbReference>
<dbReference type="Proteomes" id="UP000596742">
    <property type="component" value="Unassembled WGS sequence"/>
</dbReference>
<evidence type="ECO:0000256" key="5">
    <source>
        <dbReference type="ARBA" id="ARBA00047960"/>
    </source>
</evidence>
<feature type="domain" description="GST C-terminal" evidence="7">
    <location>
        <begin position="89"/>
        <end position="224"/>
    </location>
</feature>
<dbReference type="Gene3D" id="1.20.1050.10">
    <property type="match status" value="1"/>
</dbReference>
<dbReference type="OrthoDB" id="422574at2759"/>
<dbReference type="InterPro" id="IPR004045">
    <property type="entry name" value="Glutathione_S-Trfase_N"/>
</dbReference>
<keyword evidence="4 8" id="KW-0808">Transferase</keyword>
<dbReference type="PROSITE" id="PS50405">
    <property type="entry name" value="GST_CTER"/>
    <property type="match status" value="1"/>
</dbReference>
<evidence type="ECO:0000313" key="9">
    <source>
        <dbReference type="Proteomes" id="UP000596742"/>
    </source>
</evidence>
<accession>A0A8B6ELX0</accession>
<comment type="caution">
    <text evidence="8">The sequence shown here is derived from an EMBL/GenBank/DDBJ whole genome shotgun (WGS) entry which is preliminary data.</text>
</comment>
<dbReference type="Pfam" id="PF02798">
    <property type="entry name" value="GST_N"/>
    <property type="match status" value="1"/>
</dbReference>
<dbReference type="EC" id="2.5.1.18" evidence="8"/>
<evidence type="ECO:0000313" key="8">
    <source>
        <dbReference type="EMBL" id="VDI36022.1"/>
    </source>
</evidence>
<comment type="subcellular location">
    <subcellularLocation>
        <location evidence="1">Cytoplasm</location>
    </subcellularLocation>
</comment>
<dbReference type="InterPro" id="IPR040079">
    <property type="entry name" value="Glutathione_S-Trfase"/>
</dbReference>
<dbReference type="Pfam" id="PF00043">
    <property type="entry name" value="GST_C"/>
    <property type="match status" value="1"/>
</dbReference>
<dbReference type="InterPro" id="IPR010987">
    <property type="entry name" value="Glutathione-S-Trfase_C-like"/>
</dbReference>
<dbReference type="SFLD" id="SFLDG01153">
    <property type="entry name" value="Main.4:_Theta-like"/>
    <property type="match status" value="1"/>
</dbReference>
<evidence type="ECO:0000259" key="7">
    <source>
        <dbReference type="PROSITE" id="PS50405"/>
    </source>
</evidence>
<gene>
    <name evidence="8" type="ORF">MGAL_10B053610</name>
</gene>
<evidence type="ECO:0000259" key="6">
    <source>
        <dbReference type="PROSITE" id="PS50404"/>
    </source>
</evidence>
<evidence type="ECO:0000256" key="1">
    <source>
        <dbReference type="ARBA" id="ARBA00004496"/>
    </source>
</evidence>
<dbReference type="CDD" id="cd03183">
    <property type="entry name" value="GST_C_Theta"/>
    <property type="match status" value="1"/>
</dbReference>